<sequence>YSIDFNGTLFKSPQPNTQIWDDEFMDNTVVKNWCQDEKSLGIDEDPILSGRWSVDELRYVHESMPEQNSLNVLLSGCNFLEFHEVLTKIVENKGQIDHERLKNEMKSRCLKPLASSK</sequence>
<comment type="caution">
    <text evidence="1">The sequence shown here is derived from an EMBL/GenBank/DDBJ whole genome shotgun (WGS) entry which is preliminary data.</text>
</comment>
<name>A0ACA9MY75_9GLOM</name>
<dbReference type="Proteomes" id="UP000789702">
    <property type="component" value="Unassembled WGS sequence"/>
</dbReference>
<dbReference type="EMBL" id="CAJVPU010011605">
    <property type="protein sequence ID" value="CAG8616159.1"/>
    <property type="molecule type" value="Genomic_DNA"/>
</dbReference>
<reference evidence="1" key="1">
    <citation type="submission" date="2021-06" db="EMBL/GenBank/DDBJ databases">
        <authorList>
            <person name="Kallberg Y."/>
            <person name="Tangrot J."/>
            <person name="Rosling A."/>
        </authorList>
    </citation>
    <scope>NUCLEOTIDE SEQUENCE</scope>
    <source>
        <strain evidence="1">IL203A</strain>
    </source>
</reference>
<evidence type="ECO:0000313" key="2">
    <source>
        <dbReference type="Proteomes" id="UP000789702"/>
    </source>
</evidence>
<keyword evidence="2" id="KW-1185">Reference proteome</keyword>
<organism evidence="1 2">
    <name type="scientific">Dentiscutata heterogama</name>
    <dbReference type="NCBI Taxonomy" id="1316150"/>
    <lineage>
        <taxon>Eukaryota</taxon>
        <taxon>Fungi</taxon>
        <taxon>Fungi incertae sedis</taxon>
        <taxon>Mucoromycota</taxon>
        <taxon>Glomeromycotina</taxon>
        <taxon>Glomeromycetes</taxon>
        <taxon>Diversisporales</taxon>
        <taxon>Gigasporaceae</taxon>
        <taxon>Dentiscutata</taxon>
    </lineage>
</organism>
<evidence type="ECO:0000313" key="1">
    <source>
        <dbReference type="EMBL" id="CAG8616159.1"/>
    </source>
</evidence>
<gene>
    <name evidence="1" type="ORF">DHETER_LOCUS7831</name>
</gene>
<protein>
    <submittedName>
        <fullName evidence="1">16740_t:CDS:1</fullName>
    </submittedName>
</protein>
<accession>A0ACA9MY75</accession>
<proteinExistence type="predicted"/>
<feature type="non-terminal residue" evidence="1">
    <location>
        <position position="1"/>
    </location>
</feature>